<reference evidence="3" key="1">
    <citation type="journal article" date="2024" name="Int. J. Syst. Evol. Microbiol.">
        <title>Brooklawnia propionicigenes sp. nov., a facultatively anaerobic, propionate-producing bacterium isolated from a methanogenic reactor treating waste from cattle farms.</title>
        <authorList>
            <person name="Akita Y."/>
            <person name="Ueki A."/>
            <person name="Tonouchi A."/>
            <person name="Sugawara Y."/>
            <person name="Honma S."/>
            <person name="Kaku N."/>
            <person name="Ueki K."/>
        </authorList>
    </citation>
    <scope>NUCLEOTIDE SEQUENCE</scope>
    <source>
        <strain evidence="3">SH051</strain>
    </source>
</reference>
<evidence type="ECO:0000313" key="4">
    <source>
        <dbReference type="Proteomes" id="UP001431656"/>
    </source>
</evidence>
<evidence type="ECO:0000256" key="1">
    <source>
        <dbReference type="SAM" id="MobiDB-lite"/>
    </source>
</evidence>
<dbReference type="AlphaFoldDB" id="A0AAN0K7C1"/>
<accession>A0AAN0K7C1</accession>
<protein>
    <recommendedName>
        <fullName evidence="2">Protein NO VEIN C-terminal domain-containing protein</fullName>
    </recommendedName>
</protein>
<feature type="domain" description="Protein NO VEIN C-terminal" evidence="2">
    <location>
        <begin position="39"/>
        <end position="105"/>
    </location>
</feature>
<organism evidence="3 4">
    <name type="scientific">Brooklawnia propionicigenes</name>
    <dbReference type="NCBI Taxonomy" id="3041175"/>
    <lineage>
        <taxon>Bacteria</taxon>
        <taxon>Bacillati</taxon>
        <taxon>Actinomycetota</taxon>
        <taxon>Actinomycetes</taxon>
        <taxon>Propionibacteriales</taxon>
        <taxon>Propionibacteriaceae</taxon>
        <taxon>Brooklawnia</taxon>
    </lineage>
</organism>
<sequence length="158" mass="17135">MFAQRDVARSREGRAADPAPRRESGQGYIADATLRAAIEQHAVERAISHYKDYGATSIEELGKPYDLKVVVGGVERHVEVKGSSGTGVESVQLTQGEVDHANSYRPTDLFIVDGIIVRREPGGGVTAVGGSVRLWADWAPAARSLRPTHLRYSLPLET</sequence>
<evidence type="ECO:0000313" key="3">
    <source>
        <dbReference type="EMBL" id="BEH02747.1"/>
    </source>
</evidence>
<keyword evidence="4" id="KW-1185">Reference proteome</keyword>
<feature type="compositionally biased region" description="Basic and acidic residues" evidence="1">
    <location>
        <begin position="1"/>
        <end position="24"/>
    </location>
</feature>
<gene>
    <name evidence="3" type="ORF">brsh051_20280</name>
</gene>
<proteinExistence type="predicted"/>
<dbReference type="Proteomes" id="UP001431656">
    <property type="component" value="Chromosome"/>
</dbReference>
<name>A0AAN0K7C1_9ACTN</name>
<feature type="region of interest" description="Disordered" evidence="1">
    <location>
        <begin position="1"/>
        <end position="26"/>
    </location>
</feature>
<dbReference type="KEGG" id="broo:brsh051_20280"/>
<dbReference type="Pfam" id="PF13020">
    <property type="entry name" value="NOV_C"/>
    <property type="match status" value="1"/>
</dbReference>
<dbReference type="RefSeq" id="WP_286264645.1">
    <property type="nucleotide sequence ID" value="NZ_AP028056.1"/>
</dbReference>
<dbReference type="InterPro" id="IPR024975">
    <property type="entry name" value="NOV_C"/>
</dbReference>
<dbReference type="EMBL" id="AP028056">
    <property type="protein sequence ID" value="BEH02747.1"/>
    <property type="molecule type" value="Genomic_DNA"/>
</dbReference>
<evidence type="ECO:0000259" key="2">
    <source>
        <dbReference type="Pfam" id="PF13020"/>
    </source>
</evidence>